<dbReference type="Proteomes" id="UP001168380">
    <property type="component" value="Unassembled WGS sequence"/>
</dbReference>
<evidence type="ECO:0000313" key="1">
    <source>
        <dbReference type="EMBL" id="MDO3383746.1"/>
    </source>
</evidence>
<dbReference type="Gene3D" id="2.130.10.10">
    <property type="entry name" value="YVTN repeat-like/Quinoprotein amine dehydrogenase"/>
    <property type="match status" value="1"/>
</dbReference>
<gene>
    <name evidence="1" type="ORF">QWI16_16305</name>
</gene>
<dbReference type="InterPro" id="IPR011047">
    <property type="entry name" value="Quinoprotein_ADH-like_sf"/>
</dbReference>
<comment type="caution">
    <text evidence="1">The sequence shown here is derived from an EMBL/GenBank/DDBJ whole genome shotgun (WGS) entry which is preliminary data.</text>
</comment>
<dbReference type="RefSeq" id="WP_302714722.1">
    <property type="nucleotide sequence ID" value="NZ_JAULRT010000062.1"/>
</dbReference>
<dbReference type="SUPFAM" id="SSF50998">
    <property type="entry name" value="Quinoprotein alcohol dehydrogenase-like"/>
    <property type="match status" value="1"/>
</dbReference>
<sequence>MNNKLIKKTLLDGIIDSVISDSIVLKKGRLIKLVGAKNFDYRDEVESCSEKLAYLYSNDMGVFHHVIGLSSTDILYWKFGDDKQVSVGNHSDLFLHAIYCDEPYLYLRGVSSGKCFEFNMEKSEIRGLCEKRFTNTPVVVNDKLFAMSGSDSLDCYSLSGSLVWSCNLVELVRKNTQLTEGLNFKVSERVRSVESKIIFHVDPYRLFCVSSEDGRYLWDIDDVVDFNWCVGHDNYIYSVRNGMLKTISSTDGSIVSDREIDCDWIQSEKIGLNLFQVSYTDTHLICGFLGHGLCAINLKTAKVDWHEFDGMTCNRKPIIKNNRIYAQMKGGIEFGGGRGQEYVLEGVGGYMDCPDNRFNFI</sequence>
<reference evidence="1" key="1">
    <citation type="submission" date="2023-07" db="EMBL/GenBank/DDBJ databases">
        <title>Gilvimarinus algae sp. nov., isolated from the surface of Kelp.</title>
        <authorList>
            <person name="Sun Y.Y."/>
            <person name="Gong Y."/>
            <person name="Du Z.J."/>
        </authorList>
    </citation>
    <scope>NUCLEOTIDE SEQUENCE</scope>
    <source>
        <strain evidence="1">SDUM040014</strain>
    </source>
</reference>
<keyword evidence="2" id="KW-1185">Reference proteome</keyword>
<protein>
    <submittedName>
        <fullName evidence="1">Uncharacterized protein</fullName>
    </submittedName>
</protein>
<evidence type="ECO:0000313" key="2">
    <source>
        <dbReference type="Proteomes" id="UP001168380"/>
    </source>
</evidence>
<dbReference type="InterPro" id="IPR015943">
    <property type="entry name" value="WD40/YVTN_repeat-like_dom_sf"/>
</dbReference>
<accession>A0ABT8TI19</accession>
<organism evidence="1 2">
    <name type="scientific">Gilvimarinus algae</name>
    <dbReference type="NCBI Taxonomy" id="3058037"/>
    <lineage>
        <taxon>Bacteria</taxon>
        <taxon>Pseudomonadati</taxon>
        <taxon>Pseudomonadota</taxon>
        <taxon>Gammaproteobacteria</taxon>
        <taxon>Cellvibrionales</taxon>
        <taxon>Cellvibrionaceae</taxon>
        <taxon>Gilvimarinus</taxon>
    </lineage>
</organism>
<dbReference type="EMBL" id="JAULRT010000062">
    <property type="protein sequence ID" value="MDO3383746.1"/>
    <property type="molecule type" value="Genomic_DNA"/>
</dbReference>
<name>A0ABT8TI19_9GAMM</name>
<proteinExistence type="predicted"/>